<organism evidence="1 2">
    <name type="scientific">Zavarzinia compransoris</name>
    <dbReference type="NCBI Taxonomy" id="1264899"/>
    <lineage>
        <taxon>Bacteria</taxon>
        <taxon>Pseudomonadati</taxon>
        <taxon>Pseudomonadota</taxon>
        <taxon>Alphaproteobacteria</taxon>
        <taxon>Rhodospirillales</taxon>
        <taxon>Zavarziniaceae</taxon>
        <taxon>Zavarzinia</taxon>
    </lineage>
</organism>
<dbReference type="InterPro" id="IPR036291">
    <property type="entry name" value="NAD(P)-bd_dom_sf"/>
</dbReference>
<dbReference type="AlphaFoldDB" id="A0A317DSC4"/>
<sequence>MGSGRVSVVTGASRGLGRGIAIALGAAGDTVYVTGRSKDAPTGNWPGTIHETAAAIDAAGGRGIAVACDHLDDAQTKAVFERIEAEQGRLHVLVNNAFAMQDFSALPGNFWERGLEEWQQQIDVGLRSSYVASVYGIPLLIKAGKGLIVNTSSVGARAHLHPLPYGLSKIGQDKLAADMAPDLAPHNIAALSFWHGLVKTDRTLLGLEHFPQMFEGIGGYAGAESPGFGGRIIDALWRDADLMRLTGGTFYTSELALHYGLKDEGDHQPISFRQFFGAPLFEKAI</sequence>
<dbReference type="Pfam" id="PF00106">
    <property type="entry name" value="adh_short"/>
    <property type="match status" value="1"/>
</dbReference>
<dbReference type="OrthoDB" id="63584at2"/>
<dbReference type="PANTHER" id="PTHR44147:SF2">
    <property type="entry name" value="DEHYDROGENASE_REDUCTASE SDR FAMILY MEMBER 1"/>
    <property type="match status" value="1"/>
</dbReference>
<proteinExistence type="predicted"/>
<dbReference type="Proteomes" id="UP000246077">
    <property type="component" value="Unassembled WGS sequence"/>
</dbReference>
<dbReference type="RefSeq" id="WP_109923447.1">
    <property type="nucleotide sequence ID" value="NZ_QGLF01000010.1"/>
</dbReference>
<dbReference type="InterPro" id="IPR002347">
    <property type="entry name" value="SDR_fam"/>
</dbReference>
<dbReference type="SUPFAM" id="SSF51735">
    <property type="entry name" value="NAD(P)-binding Rossmann-fold domains"/>
    <property type="match status" value="1"/>
</dbReference>
<dbReference type="PRINTS" id="PR00081">
    <property type="entry name" value="GDHRDH"/>
</dbReference>
<gene>
    <name evidence="1" type="ORF">DKG75_22490</name>
</gene>
<dbReference type="EMBL" id="QGLF01000010">
    <property type="protein sequence ID" value="PWR17569.1"/>
    <property type="molecule type" value="Genomic_DNA"/>
</dbReference>
<dbReference type="PANTHER" id="PTHR44147">
    <property type="entry name" value="DEHYDROGENASE/REDUCTASE SDR FAMILY MEMBER 1"/>
    <property type="match status" value="1"/>
</dbReference>
<protein>
    <submittedName>
        <fullName evidence="1">Short-chain dehydrogenase</fullName>
    </submittedName>
</protein>
<keyword evidence="2" id="KW-1185">Reference proteome</keyword>
<name>A0A317DSC4_9PROT</name>
<comment type="caution">
    <text evidence="1">The sequence shown here is derived from an EMBL/GenBank/DDBJ whole genome shotgun (WGS) entry which is preliminary data.</text>
</comment>
<reference evidence="2" key="1">
    <citation type="submission" date="2018-05" db="EMBL/GenBank/DDBJ databases">
        <title>Zavarzinia sp. HR-AS.</title>
        <authorList>
            <person name="Lee Y."/>
            <person name="Jeon C.O."/>
        </authorList>
    </citation>
    <scope>NUCLEOTIDE SEQUENCE [LARGE SCALE GENOMIC DNA]</scope>
    <source>
        <strain evidence="2">DSM 1231</strain>
    </source>
</reference>
<evidence type="ECO:0000313" key="1">
    <source>
        <dbReference type="EMBL" id="PWR17569.1"/>
    </source>
</evidence>
<accession>A0A317DSC4</accession>
<evidence type="ECO:0000313" key="2">
    <source>
        <dbReference type="Proteomes" id="UP000246077"/>
    </source>
</evidence>
<dbReference type="Gene3D" id="3.40.50.720">
    <property type="entry name" value="NAD(P)-binding Rossmann-like Domain"/>
    <property type="match status" value="1"/>
</dbReference>